<reference evidence="2" key="1">
    <citation type="journal article" date="2021" name="PeerJ">
        <title>Extensive microbial diversity within the chicken gut microbiome revealed by metagenomics and culture.</title>
        <authorList>
            <person name="Gilroy R."/>
            <person name="Ravi A."/>
            <person name="Getino M."/>
            <person name="Pursley I."/>
            <person name="Horton D.L."/>
            <person name="Alikhan N.F."/>
            <person name="Baker D."/>
            <person name="Gharbi K."/>
            <person name="Hall N."/>
            <person name="Watson M."/>
            <person name="Adriaenssens E.M."/>
            <person name="Foster-Nyarko E."/>
            <person name="Jarju S."/>
            <person name="Secka A."/>
            <person name="Antonio M."/>
            <person name="Oren A."/>
            <person name="Chaudhuri R.R."/>
            <person name="La Ragione R."/>
            <person name="Hildebrand F."/>
            <person name="Pallen M.J."/>
        </authorList>
    </citation>
    <scope>NUCLEOTIDE SEQUENCE</scope>
    <source>
        <strain evidence="2">26628</strain>
    </source>
</reference>
<feature type="transmembrane region" description="Helical" evidence="1">
    <location>
        <begin position="56"/>
        <end position="79"/>
    </location>
</feature>
<evidence type="ECO:0000313" key="3">
    <source>
        <dbReference type="Proteomes" id="UP000824249"/>
    </source>
</evidence>
<proteinExistence type="predicted"/>
<gene>
    <name evidence="2" type="ORF">H9737_05985</name>
</gene>
<feature type="transmembrane region" description="Helical" evidence="1">
    <location>
        <begin position="12"/>
        <end position="35"/>
    </location>
</feature>
<keyword evidence="1" id="KW-0812">Transmembrane</keyword>
<evidence type="ECO:0000256" key="1">
    <source>
        <dbReference type="SAM" id="Phobius"/>
    </source>
</evidence>
<protein>
    <submittedName>
        <fullName evidence="2">Uncharacterized protein</fullName>
    </submittedName>
</protein>
<feature type="transmembrane region" description="Helical" evidence="1">
    <location>
        <begin position="145"/>
        <end position="171"/>
    </location>
</feature>
<keyword evidence="1" id="KW-1133">Transmembrane helix</keyword>
<evidence type="ECO:0000313" key="2">
    <source>
        <dbReference type="EMBL" id="HIX47219.1"/>
    </source>
</evidence>
<accession>A0A9D1VUI1</accession>
<dbReference type="EMBL" id="DXFD01000089">
    <property type="protein sequence ID" value="HIX47219.1"/>
    <property type="molecule type" value="Genomic_DNA"/>
</dbReference>
<dbReference type="Proteomes" id="UP000824249">
    <property type="component" value="Unassembled WGS sequence"/>
</dbReference>
<dbReference type="AlphaFoldDB" id="A0A9D1VUI1"/>
<comment type="caution">
    <text evidence="2">The sequence shown here is derived from an EMBL/GenBank/DDBJ whole genome shotgun (WGS) entry which is preliminary data.</text>
</comment>
<sequence>MNEALELNGEQRAWLILCLVLSVLAILLPLLRQFARFARRMITGRRARRRAPRSRFLVWSAALVLSVWCLRFAVGYYSICAVEGGTGLYWWEELMNSLIHALQTFSLDEDYTLYIKDGKAMMEALAGAGAFWPGAYGLYASVLNVVAPIAGGAFLFEVLAGIFPRVGLLLARLRIWKPKYYFSELNDASLALAKNILNERPVGLRARFCGPIVVFTDVYVDNSEERSAERLAEAKQIGAICLRDDLSHICLNKWGEKRLMLMDADESENLQAYLNVVDAMGKKRVRGTEIDLFTNSDAYVLLEKSVRKKMLEEWKLKEKDLPIFFSVHSYRNLILNVLTEIPLYEPLIGKRRNADGTVDLTVTIVGMGGIGLEMFRTVYWLGQMLDCNMTVNVLSQETEASFWDKIDSISPEIRHTLQENDPILRYNDGEDGVSPVYCRVRYWQCDVETSGFVERFGREGVLLQTDYFFISLGSDEKNLTAAERLKMYIGRDHAERGSADHGTVIAYIIYDPILSDALNRERRVRCVDGDRADLYLYAAGNLRDLYSVNNVFMSQADRNAALNIHEEYCAARGNDKKFLREFEEKYRKDPYIYWANIARAKHLAYKAFSIGQVKRSVFEDPQMADRECRREYYKEVFVQCCRFLGRKGEPAAAPEEEEEHKALLHRLAWLEHRRWNAFLRACGFRCPREYEHYKPVSHSYKFIDLKLHPCIVECSTHGILAEFDEGYKVNRGTCLQRKDSSRYDHLDRLSYDLKEKGWNDYDFKQYDYWEEDFGQFGQTDKGK</sequence>
<organism evidence="2 3">
    <name type="scientific">Candidatus Borkfalkia faecigallinarum</name>
    <dbReference type="NCBI Taxonomy" id="2838509"/>
    <lineage>
        <taxon>Bacteria</taxon>
        <taxon>Bacillati</taxon>
        <taxon>Bacillota</taxon>
        <taxon>Clostridia</taxon>
        <taxon>Christensenellales</taxon>
        <taxon>Christensenellaceae</taxon>
        <taxon>Candidatus Borkfalkia</taxon>
    </lineage>
</organism>
<keyword evidence="1" id="KW-0472">Membrane</keyword>
<reference evidence="2" key="2">
    <citation type="submission" date="2021-04" db="EMBL/GenBank/DDBJ databases">
        <authorList>
            <person name="Gilroy R."/>
        </authorList>
    </citation>
    <scope>NUCLEOTIDE SEQUENCE</scope>
    <source>
        <strain evidence="2">26628</strain>
    </source>
</reference>
<name>A0A9D1VUI1_9FIRM</name>